<name>A0A561PTE6_9BACT</name>
<dbReference type="SUPFAM" id="SSF109854">
    <property type="entry name" value="DinB/YfiT-like putative metalloenzymes"/>
    <property type="match status" value="1"/>
</dbReference>
<protein>
    <submittedName>
        <fullName evidence="2">DinB family protein</fullName>
    </submittedName>
</protein>
<dbReference type="Gene3D" id="1.20.120.450">
    <property type="entry name" value="dinb family like domain"/>
    <property type="match status" value="1"/>
</dbReference>
<organism evidence="2 3">
    <name type="scientific">Chitinophaga polysaccharea</name>
    <dbReference type="NCBI Taxonomy" id="1293035"/>
    <lineage>
        <taxon>Bacteria</taxon>
        <taxon>Pseudomonadati</taxon>
        <taxon>Bacteroidota</taxon>
        <taxon>Chitinophagia</taxon>
        <taxon>Chitinophagales</taxon>
        <taxon>Chitinophagaceae</taxon>
        <taxon>Chitinophaga</taxon>
    </lineage>
</organism>
<accession>A0A561PTE6</accession>
<comment type="caution">
    <text evidence="2">The sequence shown here is derived from an EMBL/GenBank/DDBJ whole genome shotgun (WGS) entry which is preliminary data.</text>
</comment>
<evidence type="ECO:0000313" key="2">
    <source>
        <dbReference type="EMBL" id="TWF41387.1"/>
    </source>
</evidence>
<dbReference type="InterPro" id="IPR034660">
    <property type="entry name" value="DinB/YfiT-like"/>
</dbReference>
<reference evidence="2 3" key="1">
    <citation type="submission" date="2019-06" db="EMBL/GenBank/DDBJ databases">
        <title>Sorghum-associated microbial communities from plants grown in Nebraska, USA.</title>
        <authorList>
            <person name="Schachtman D."/>
        </authorList>
    </citation>
    <scope>NUCLEOTIDE SEQUENCE [LARGE SCALE GENOMIC DNA]</scope>
    <source>
        <strain evidence="2 3">1209</strain>
    </source>
</reference>
<gene>
    <name evidence="2" type="ORF">FHW36_103191</name>
</gene>
<dbReference type="AlphaFoldDB" id="A0A561PTE6"/>
<proteinExistence type="predicted"/>
<evidence type="ECO:0000313" key="3">
    <source>
        <dbReference type="Proteomes" id="UP000320811"/>
    </source>
</evidence>
<feature type="domain" description="DinB-like" evidence="1">
    <location>
        <begin position="12"/>
        <end position="163"/>
    </location>
</feature>
<dbReference type="Proteomes" id="UP000320811">
    <property type="component" value="Unassembled WGS sequence"/>
</dbReference>
<dbReference type="Pfam" id="PF12867">
    <property type="entry name" value="DinB_2"/>
    <property type="match status" value="1"/>
</dbReference>
<evidence type="ECO:0000259" key="1">
    <source>
        <dbReference type="Pfam" id="PF12867"/>
    </source>
</evidence>
<dbReference type="EMBL" id="VIWO01000003">
    <property type="protein sequence ID" value="TWF41387.1"/>
    <property type="molecule type" value="Genomic_DNA"/>
</dbReference>
<dbReference type="RefSeq" id="WP_145668933.1">
    <property type="nucleotide sequence ID" value="NZ_VIWO01000003.1"/>
</dbReference>
<dbReference type="OrthoDB" id="1495892at2"/>
<sequence length="181" mass="20886">MISHQLLLQRFNDTIDQWMAFLDHYSLEQLLQSPAPGAWSLGQLYMHLIDDTTYHIEQMKAALLATGNSDKEMHPDAKAIFAQEGFPDVLITGPATYDSVPQPVDRVVLLQGLEQVKREVQQLLSATDIIQSRGKTMHPGLHFFSAAEWLQFTTMHMQHHLRQKARIDRLINKNNQEWDRK</sequence>
<keyword evidence="3" id="KW-1185">Reference proteome</keyword>
<dbReference type="InterPro" id="IPR024775">
    <property type="entry name" value="DinB-like"/>
</dbReference>